<name>A0ABQ9IR67_9CUCU</name>
<sequence length="667" mass="76197">MAEQLRTLITKRGILKGQLTRFEQFIDNFDSSPYSNQSGIISIIFMRKFKNLDDKPEHDTEAIDFENKYFKLVSLAETKLSALQVPKARCVTPTGLNNFNIDLNNALNIKLPDIKLPEFTGSYDNWVQFYDTFKALIDENTKLTTIQKVLLFTIGIERRRRTKFKEFRNNRSELSSGVGALKGALPNVTKDSHTSLRQLLDAFVRHFRALENLGQPVTTWDTVLIFLLYCFQKGMGASYKKMILHQKFRILRNSCIADDYKSYSHVTSVTTPNCIYCNENHYVFSCDKFQALSPNNRFQHIKSLNLCINCFRAGHSSSTCQKGTCRICKKRHNTLLHFENKSYANQPSRAVPRMNNNYVSQNNNSNIVATAQNSTAMQPNIEQASSNDSSASTTLAHYSDFNQNSILLSTAIIYVLDSQGNLIKCRALLDNGSQSNFMTRNFFNKLNVKSSKLNISVSGINQMSSPISDKVHCVIKSTHNNFTIDLSFLIIDRITENIPQISIDYNSLEIPSELSLADPKFYISSPIDVLLGANIFWNLVRTGQIKSNKTNPIIQNTVLGWIVSASNWKKFWLIENLHCSQVHYTEEEQNCETHILDNFFRDETGRFTVSLPFRENRILGESKDQAIKRFYAIELHLLPIVRFSISNKKYHLTIIPPTNTIPKGQKI</sequence>
<dbReference type="CDD" id="cd00303">
    <property type="entry name" value="retropepsin_like"/>
    <property type="match status" value="1"/>
</dbReference>
<accession>A0ABQ9IR67</accession>
<dbReference type="Gene3D" id="2.40.70.10">
    <property type="entry name" value="Acid Proteases"/>
    <property type="match status" value="1"/>
</dbReference>
<dbReference type="EMBL" id="JAPWTJ010003407">
    <property type="protein sequence ID" value="KAJ8957149.1"/>
    <property type="molecule type" value="Genomic_DNA"/>
</dbReference>
<dbReference type="InterPro" id="IPR021109">
    <property type="entry name" value="Peptidase_aspartic_dom_sf"/>
</dbReference>
<protein>
    <recommendedName>
        <fullName evidence="3">Peptidase aspartic putative domain-containing protein</fullName>
    </recommendedName>
</protein>
<evidence type="ECO:0000313" key="2">
    <source>
        <dbReference type="Proteomes" id="UP001162164"/>
    </source>
</evidence>
<dbReference type="Proteomes" id="UP001162164">
    <property type="component" value="Unassembled WGS sequence"/>
</dbReference>
<proteinExistence type="predicted"/>
<dbReference type="PANTHER" id="PTHR47331">
    <property type="entry name" value="PHD-TYPE DOMAIN-CONTAINING PROTEIN"/>
    <property type="match status" value="1"/>
</dbReference>
<organism evidence="1 2">
    <name type="scientific">Molorchus minor</name>
    <dbReference type="NCBI Taxonomy" id="1323400"/>
    <lineage>
        <taxon>Eukaryota</taxon>
        <taxon>Metazoa</taxon>
        <taxon>Ecdysozoa</taxon>
        <taxon>Arthropoda</taxon>
        <taxon>Hexapoda</taxon>
        <taxon>Insecta</taxon>
        <taxon>Pterygota</taxon>
        <taxon>Neoptera</taxon>
        <taxon>Endopterygota</taxon>
        <taxon>Coleoptera</taxon>
        <taxon>Polyphaga</taxon>
        <taxon>Cucujiformia</taxon>
        <taxon>Chrysomeloidea</taxon>
        <taxon>Cerambycidae</taxon>
        <taxon>Lamiinae</taxon>
        <taxon>Monochamini</taxon>
        <taxon>Molorchus</taxon>
    </lineage>
</organism>
<reference evidence="1" key="1">
    <citation type="journal article" date="2023" name="Insect Mol. Biol.">
        <title>Genome sequencing provides insights into the evolution of gene families encoding plant cell wall-degrading enzymes in longhorned beetles.</title>
        <authorList>
            <person name="Shin N.R."/>
            <person name="Okamura Y."/>
            <person name="Kirsch R."/>
            <person name="Pauchet Y."/>
        </authorList>
    </citation>
    <scope>NUCLEOTIDE SEQUENCE</scope>
    <source>
        <strain evidence="1">MMC_N1</strain>
    </source>
</reference>
<comment type="caution">
    <text evidence="1">The sequence shown here is derived from an EMBL/GenBank/DDBJ whole genome shotgun (WGS) entry which is preliminary data.</text>
</comment>
<evidence type="ECO:0000313" key="1">
    <source>
        <dbReference type="EMBL" id="KAJ8957149.1"/>
    </source>
</evidence>
<gene>
    <name evidence="1" type="ORF">NQ317_006402</name>
</gene>
<dbReference type="PANTHER" id="PTHR47331:SF5">
    <property type="entry name" value="RIBONUCLEASE H"/>
    <property type="match status" value="1"/>
</dbReference>
<evidence type="ECO:0008006" key="3">
    <source>
        <dbReference type="Google" id="ProtNLM"/>
    </source>
</evidence>
<keyword evidence="2" id="KW-1185">Reference proteome</keyword>